<dbReference type="AlphaFoldDB" id="A0AA43RIV0"/>
<evidence type="ECO:0000313" key="2">
    <source>
        <dbReference type="Proteomes" id="UP001168575"/>
    </source>
</evidence>
<protein>
    <submittedName>
        <fullName evidence="1">Uncharacterized protein</fullName>
    </submittedName>
</protein>
<dbReference type="Proteomes" id="UP001168575">
    <property type="component" value="Unassembled WGS sequence"/>
</dbReference>
<organism evidence="1 2">
    <name type="scientific">Phoenicibacter congonensis</name>
    <dbReference type="NCBI Taxonomy" id="1944646"/>
    <lineage>
        <taxon>Bacteria</taxon>
        <taxon>Bacillati</taxon>
        <taxon>Actinomycetota</taxon>
        <taxon>Coriobacteriia</taxon>
        <taxon>Eggerthellales</taxon>
        <taxon>Eggerthellaceae</taxon>
        <taxon>Phoenicibacter</taxon>
    </lineage>
</organism>
<keyword evidence="2" id="KW-1185">Reference proteome</keyword>
<comment type="caution">
    <text evidence="1">The sequence shown here is derived from an EMBL/GenBank/DDBJ whole genome shotgun (WGS) entry which is preliminary data.</text>
</comment>
<gene>
    <name evidence="1" type="ORF">Q3982_03075</name>
</gene>
<evidence type="ECO:0000313" key="1">
    <source>
        <dbReference type="EMBL" id="MDO4841641.1"/>
    </source>
</evidence>
<dbReference type="EMBL" id="JAUMVS010000035">
    <property type="protein sequence ID" value="MDO4841641.1"/>
    <property type="molecule type" value="Genomic_DNA"/>
</dbReference>
<accession>A0AA43RIV0</accession>
<reference evidence="1" key="1">
    <citation type="submission" date="2023-07" db="EMBL/GenBank/DDBJ databases">
        <title>Between Cages and Wild: Unraveling the Impact of Captivity on Animal Microbiomes and Antimicrobial Resistance.</title>
        <authorList>
            <person name="Schmartz G.P."/>
            <person name="Rehner J."/>
            <person name="Schuff M.J."/>
            <person name="Becker S.L."/>
            <person name="Kravczyk M."/>
            <person name="Gurevich A."/>
            <person name="Francke R."/>
            <person name="Mueller R."/>
            <person name="Keller V."/>
            <person name="Keller A."/>
        </authorList>
    </citation>
    <scope>NUCLEOTIDE SEQUENCE</scope>
    <source>
        <strain evidence="1">S12M_St_49</strain>
    </source>
</reference>
<proteinExistence type="predicted"/>
<sequence>MNAEKRNYYTLQELMEETMKLVKADPEYPKALALCPLDYQSVSSSVKNERITLCEFNVLGFTEYGGSEGIYGTICFCGDWSENCRVKSFGSIGLTAYTLKTLSEEKNAFHAMGTLVNLISYHAHELMNHNLDRFD</sequence>
<name>A0AA43RIV0_9ACTN</name>